<dbReference type="AlphaFoldDB" id="A0A2S8F9E8"/>
<feature type="transmembrane region" description="Helical" evidence="1">
    <location>
        <begin position="148"/>
        <end position="171"/>
    </location>
</feature>
<evidence type="ECO:0000256" key="1">
    <source>
        <dbReference type="SAM" id="Phobius"/>
    </source>
</evidence>
<feature type="transmembrane region" description="Helical" evidence="1">
    <location>
        <begin position="12"/>
        <end position="32"/>
    </location>
</feature>
<feature type="transmembrane region" description="Helical" evidence="1">
    <location>
        <begin position="114"/>
        <end position="136"/>
    </location>
</feature>
<comment type="caution">
    <text evidence="2">The sequence shown here is derived from an EMBL/GenBank/DDBJ whole genome shotgun (WGS) entry which is preliminary data.</text>
</comment>
<dbReference type="EMBL" id="PUIB01000024">
    <property type="protein sequence ID" value="PQO28760.1"/>
    <property type="molecule type" value="Genomic_DNA"/>
</dbReference>
<organism evidence="2 3">
    <name type="scientific">Blastopirellula marina</name>
    <dbReference type="NCBI Taxonomy" id="124"/>
    <lineage>
        <taxon>Bacteria</taxon>
        <taxon>Pseudomonadati</taxon>
        <taxon>Planctomycetota</taxon>
        <taxon>Planctomycetia</taxon>
        <taxon>Pirellulales</taxon>
        <taxon>Pirellulaceae</taxon>
        <taxon>Blastopirellula</taxon>
    </lineage>
</organism>
<accession>A0A2S8F9E8</accession>
<proteinExistence type="predicted"/>
<dbReference type="Proteomes" id="UP000239388">
    <property type="component" value="Unassembled WGS sequence"/>
</dbReference>
<dbReference type="RefSeq" id="WP_105357995.1">
    <property type="nucleotide sequence ID" value="NZ_PUIB01000024.1"/>
</dbReference>
<evidence type="ECO:0000313" key="3">
    <source>
        <dbReference type="Proteomes" id="UP000239388"/>
    </source>
</evidence>
<protein>
    <submittedName>
        <fullName evidence="2">Uncharacterized protein</fullName>
    </submittedName>
</protein>
<keyword evidence="1" id="KW-0472">Membrane</keyword>
<dbReference type="OrthoDB" id="9972832at2"/>
<reference evidence="2 3" key="1">
    <citation type="submission" date="2018-02" db="EMBL/GenBank/DDBJ databases">
        <title>Comparative genomes isolates from brazilian mangrove.</title>
        <authorList>
            <person name="Araujo J.E."/>
            <person name="Taketani R.G."/>
            <person name="Silva M.C.P."/>
            <person name="Loureco M.V."/>
            <person name="Andreote F.D."/>
        </authorList>
    </citation>
    <scope>NUCLEOTIDE SEQUENCE [LARGE SCALE GENOMIC DNA]</scope>
    <source>
        <strain evidence="2 3">NAP PRIS-MGV</strain>
    </source>
</reference>
<evidence type="ECO:0000313" key="2">
    <source>
        <dbReference type="EMBL" id="PQO28760.1"/>
    </source>
</evidence>
<keyword evidence="1" id="KW-0812">Transmembrane</keyword>
<sequence length="180" mass="19517">MTGLAVVTSSLTIIKIAVAALLLLLTIGHLFYRAFQLRRSRQVPAIAISACVMLLLLLGLGIAHIYSSTWRQIAREYGFYESRRPLQRLVTAVVLCGVPPLGVLAGLWAGGWRVYAAGVMALSCLLLALAVTKVISYHPVDAVMQIELILGIDLFEAVFGVGLIGVNVCLFQCVEDDFED</sequence>
<keyword evidence="1" id="KW-1133">Transmembrane helix</keyword>
<feature type="transmembrane region" description="Helical" evidence="1">
    <location>
        <begin position="44"/>
        <end position="66"/>
    </location>
</feature>
<gene>
    <name evidence="2" type="ORF">C5Y98_23555</name>
</gene>
<feature type="transmembrane region" description="Helical" evidence="1">
    <location>
        <begin position="86"/>
        <end position="107"/>
    </location>
</feature>
<name>A0A2S8F9E8_9BACT</name>